<dbReference type="Proteomes" id="UP001056426">
    <property type="component" value="Chromosome"/>
</dbReference>
<dbReference type="PROSITE" id="PS50005">
    <property type="entry name" value="TPR"/>
    <property type="match status" value="1"/>
</dbReference>
<dbReference type="SUPFAM" id="SSF48452">
    <property type="entry name" value="TPR-like"/>
    <property type="match status" value="1"/>
</dbReference>
<dbReference type="Pfam" id="PF13174">
    <property type="entry name" value="TPR_6"/>
    <property type="match status" value="2"/>
</dbReference>
<dbReference type="Pfam" id="PF13181">
    <property type="entry name" value="TPR_8"/>
    <property type="match status" value="1"/>
</dbReference>
<dbReference type="KEGG" id="alkq:M9189_07405"/>
<dbReference type="Gene3D" id="1.25.40.10">
    <property type="entry name" value="Tetratricopeptide repeat domain"/>
    <property type="match status" value="2"/>
</dbReference>
<gene>
    <name evidence="3" type="ORF">M9189_07405</name>
</gene>
<feature type="transmembrane region" description="Helical" evidence="2">
    <location>
        <begin position="33"/>
        <end position="51"/>
    </location>
</feature>
<evidence type="ECO:0000256" key="2">
    <source>
        <dbReference type="SAM" id="Phobius"/>
    </source>
</evidence>
<dbReference type="EMBL" id="CP098400">
    <property type="protein sequence ID" value="URW78690.1"/>
    <property type="molecule type" value="Genomic_DNA"/>
</dbReference>
<protein>
    <submittedName>
        <fullName evidence="3">Tetratricopeptide repeat protein</fullName>
    </submittedName>
</protein>
<feature type="repeat" description="TPR" evidence="1">
    <location>
        <begin position="141"/>
        <end position="174"/>
    </location>
</feature>
<dbReference type="InterPro" id="IPR019734">
    <property type="entry name" value="TPR_rpt"/>
</dbReference>
<name>A0A9J6ZLF2_9BACT</name>
<dbReference type="InterPro" id="IPR011990">
    <property type="entry name" value="TPR-like_helical_dom_sf"/>
</dbReference>
<organism evidence="3 4">
    <name type="scientific">Xiashengella succiniciproducens</name>
    <dbReference type="NCBI Taxonomy" id="2949635"/>
    <lineage>
        <taxon>Bacteria</taxon>
        <taxon>Pseudomonadati</taxon>
        <taxon>Bacteroidota</taxon>
        <taxon>Bacteroidia</taxon>
        <taxon>Marinilabiliales</taxon>
        <taxon>Marinilabiliaceae</taxon>
        <taxon>Xiashengella</taxon>
    </lineage>
</organism>
<evidence type="ECO:0000313" key="4">
    <source>
        <dbReference type="Proteomes" id="UP001056426"/>
    </source>
</evidence>
<proteinExistence type="predicted"/>
<dbReference type="RefSeq" id="WP_250722051.1">
    <property type="nucleotide sequence ID" value="NZ_CP098400.1"/>
</dbReference>
<evidence type="ECO:0000313" key="3">
    <source>
        <dbReference type="EMBL" id="URW78690.1"/>
    </source>
</evidence>
<keyword evidence="4" id="KW-1185">Reference proteome</keyword>
<dbReference type="SMART" id="SM00028">
    <property type="entry name" value="TPR"/>
    <property type="match status" value="3"/>
</dbReference>
<reference evidence="3" key="1">
    <citation type="submission" date="2022-05" db="EMBL/GenBank/DDBJ databases">
        <authorList>
            <person name="Sun X."/>
        </authorList>
    </citation>
    <scope>NUCLEOTIDE SEQUENCE</scope>
    <source>
        <strain evidence="3">Ai-910</strain>
    </source>
</reference>
<keyword evidence="2" id="KW-1133">Transmembrane helix</keyword>
<keyword evidence="2" id="KW-0812">Transmembrane</keyword>
<evidence type="ECO:0000256" key="1">
    <source>
        <dbReference type="PROSITE-ProRule" id="PRU00339"/>
    </source>
</evidence>
<dbReference type="AlphaFoldDB" id="A0A9J6ZLF2"/>
<keyword evidence="2" id="KW-0472">Membrane</keyword>
<reference evidence="3" key="2">
    <citation type="submission" date="2022-06" db="EMBL/GenBank/DDBJ databases">
        <title>Xiashengella guii gen. nov. sp. nov., a bacterium isolated form anaerobic digestion tank.</title>
        <authorList>
            <person name="Huang H."/>
        </authorList>
    </citation>
    <scope>NUCLEOTIDE SEQUENCE</scope>
    <source>
        <strain evidence="3">Ai-910</strain>
    </source>
</reference>
<keyword evidence="1" id="KW-0802">TPR repeat</keyword>
<sequence>MSKKQSSTAEQNLQQVETALGRSEQWIEDNQKSITIFVLAFIIAVGGYWGFKKLYVEPRNVDAQKAVFQAQNYFGNDDFQQALDGDGVTPGFLEIIDSYGNTKAGKLAKYYAGISYLNLGQYEEALGYLKSFKTKNPELKAVKEGAIGDCYLELGEKDQALKYYNSAIAVNDAVTTPFFLLKKGMLLEEMGNKTEALKAYTTIKEEYAESVEASQIEKYISRVSL</sequence>
<accession>A0A9J6ZLF2</accession>